<dbReference type="PROSITE" id="PS51354">
    <property type="entry name" value="GLUTAREDOXIN_2"/>
    <property type="match status" value="1"/>
</dbReference>
<name>A0A7I8KYL0_SPIIN</name>
<dbReference type="InterPro" id="IPR036249">
    <property type="entry name" value="Thioredoxin-like_sf"/>
</dbReference>
<dbReference type="CDD" id="cd03419">
    <property type="entry name" value="GRX_GRXh_1_2_like"/>
    <property type="match status" value="1"/>
</dbReference>
<dbReference type="InterPro" id="IPR014025">
    <property type="entry name" value="Glutaredoxin_subgr"/>
</dbReference>
<dbReference type="AlphaFoldDB" id="A0A7I8KYL0"/>
<comment type="similarity">
    <text evidence="2">Belongs to the glutaredoxin family. CC-type subfamily.</text>
</comment>
<proteinExistence type="inferred from homology"/>
<evidence type="ECO:0000259" key="5">
    <source>
        <dbReference type="Pfam" id="PF00462"/>
    </source>
</evidence>
<accession>A0A7I8KYL0</accession>
<evidence type="ECO:0000313" key="6">
    <source>
        <dbReference type="EMBL" id="CAA7402907.1"/>
    </source>
</evidence>
<keyword evidence="7" id="KW-1185">Reference proteome</keyword>
<keyword evidence="3" id="KW-0963">Cytoplasm</keyword>
<keyword evidence="4" id="KW-0676">Redox-active center</keyword>
<evidence type="ECO:0000313" key="7">
    <source>
        <dbReference type="Proteomes" id="UP000663760"/>
    </source>
</evidence>
<dbReference type="PANTHER" id="PTHR10168">
    <property type="entry name" value="GLUTAREDOXIN"/>
    <property type="match status" value="1"/>
</dbReference>
<dbReference type="Proteomes" id="UP000663760">
    <property type="component" value="Chromosome 9"/>
</dbReference>
<comment type="subcellular location">
    <subcellularLocation>
        <location evidence="1">Cytoplasm</location>
    </subcellularLocation>
</comment>
<evidence type="ECO:0000256" key="3">
    <source>
        <dbReference type="ARBA" id="ARBA00022490"/>
    </source>
</evidence>
<organism evidence="6 7">
    <name type="scientific">Spirodela intermedia</name>
    <name type="common">Intermediate duckweed</name>
    <dbReference type="NCBI Taxonomy" id="51605"/>
    <lineage>
        <taxon>Eukaryota</taxon>
        <taxon>Viridiplantae</taxon>
        <taxon>Streptophyta</taxon>
        <taxon>Embryophyta</taxon>
        <taxon>Tracheophyta</taxon>
        <taxon>Spermatophyta</taxon>
        <taxon>Magnoliopsida</taxon>
        <taxon>Liliopsida</taxon>
        <taxon>Araceae</taxon>
        <taxon>Lemnoideae</taxon>
        <taxon>Spirodela</taxon>
    </lineage>
</organism>
<evidence type="ECO:0000256" key="2">
    <source>
        <dbReference type="ARBA" id="ARBA00007568"/>
    </source>
</evidence>
<dbReference type="GO" id="GO:0005737">
    <property type="term" value="C:cytoplasm"/>
    <property type="evidence" value="ECO:0007669"/>
    <property type="project" value="UniProtKB-SubCell"/>
</dbReference>
<gene>
    <name evidence="6" type="ORF">SI8410_09013585</name>
</gene>
<dbReference type="OrthoDB" id="418495at2759"/>
<feature type="domain" description="Glutaredoxin" evidence="5">
    <location>
        <begin position="57"/>
        <end position="121"/>
    </location>
</feature>
<dbReference type="PRINTS" id="PR00160">
    <property type="entry name" value="GLUTAREDOXIN"/>
</dbReference>
<evidence type="ECO:0000256" key="4">
    <source>
        <dbReference type="ARBA" id="ARBA00023284"/>
    </source>
</evidence>
<reference evidence="6" key="1">
    <citation type="submission" date="2020-02" db="EMBL/GenBank/DDBJ databases">
        <authorList>
            <person name="Scholz U."/>
            <person name="Mascher M."/>
            <person name="Fiebig A."/>
        </authorList>
    </citation>
    <scope>NUCLEOTIDE SEQUENCE</scope>
</reference>
<dbReference type="InterPro" id="IPR011905">
    <property type="entry name" value="GlrX-like_pln_2"/>
</dbReference>
<protein>
    <recommendedName>
        <fullName evidence="5">Glutaredoxin domain-containing protein</fullName>
    </recommendedName>
</protein>
<dbReference type="SUPFAM" id="SSF52833">
    <property type="entry name" value="Thioredoxin-like"/>
    <property type="match status" value="1"/>
</dbReference>
<evidence type="ECO:0000256" key="1">
    <source>
        <dbReference type="ARBA" id="ARBA00004496"/>
    </source>
</evidence>
<sequence>MQGVRCCPVAGGGLGMDLAVAAAKKKRTGGATAAPLSIDGAETVETRVGRLIVENPVVIFSRSSCCMCHVMKRLLAAIGVHPMVVELDDDEIDSAAESLSLFSDAGARGGLVSPVVFIGGAAVGGLESLMALHLTGELVPKLAQVGALWP</sequence>
<dbReference type="NCBIfam" id="TIGR02189">
    <property type="entry name" value="GlrX-like_plant"/>
    <property type="match status" value="1"/>
</dbReference>
<dbReference type="Pfam" id="PF00462">
    <property type="entry name" value="Glutaredoxin"/>
    <property type="match status" value="1"/>
</dbReference>
<dbReference type="EMBL" id="LR746272">
    <property type="protein sequence ID" value="CAA7402907.1"/>
    <property type="molecule type" value="Genomic_DNA"/>
</dbReference>
<dbReference type="Gene3D" id="3.40.30.10">
    <property type="entry name" value="Glutaredoxin"/>
    <property type="match status" value="1"/>
</dbReference>
<dbReference type="InterPro" id="IPR002109">
    <property type="entry name" value="Glutaredoxin"/>
</dbReference>